<dbReference type="AlphaFoldDB" id="A0A1Y0HL50"/>
<keyword evidence="2" id="KW-1185">Reference proteome</keyword>
<dbReference type="KEGG" id="suls:Sdiek1_0938"/>
<dbReference type="RefSeq" id="WP_087438105.1">
    <property type="nucleotide sequence ID" value="NZ_CP021416.1"/>
</dbReference>
<dbReference type="Proteomes" id="UP000196005">
    <property type="component" value="Chromosome"/>
</dbReference>
<name>A0A1Y0HL50_9BACT</name>
<proteinExistence type="predicted"/>
<organism evidence="1 2">
    <name type="scientific">Sulfurospirillum diekertiae</name>
    <dbReference type="NCBI Taxonomy" id="1854492"/>
    <lineage>
        <taxon>Bacteria</taxon>
        <taxon>Pseudomonadati</taxon>
        <taxon>Campylobacterota</taxon>
        <taxon>Epsilonproteobacteria</taxon>
        <taxon>Campylobacterales</taxon>
        <taxon>Sulfurospirillaceae</taxon>
        <taxon>Sulfurospirillum</taxon>
    </lineage>
</organism>
<sequence>MRNLKLNKTTQRGNMLSILLNSCNENVNVNQSKRYFRFYLKSLGYTQLSINVFIKNLEVIVLKSIVLDTNKYDLNYLSITKDLHEKIKNKSIKIVIFERKTILSEVHERGYIKKVFSLTPTKITRNIENGCKRFIINKSISPENVMVNIYHEYQFAS</sequence>
<protein>
    <submittedName>
        <fullName evidence="1">Uncharacterized protein</fullName>
    </submittedName>
</protein>
<evidence type="ECO:0000313" key="2">
    <source>
        <dbReference type="Proteomes" id="UP000196005"/>
    </source>
</evidence>
<accession>A0A1Y0HL50</accession>
<gene>
    <name evidence="1" type="ORF">Sdiek1_0938</name>
</gene>
<evidence type="ECO:0000313" key="1">
    <source>
        <dbReference type="EMBL" id="ARU48104.1"/>
    </source>
</evidence>
<dbReference type="EMBL" id="CP021416">
    <property type="protein sequence ID" value="ARU48104.1"/>
    <property type="molecule type" value="Genomic_DNA"/>
</dbReference>
<reference evidence="2" key="1">
    <citation type="submission" date="2017-05" db="EMBL/GenBank/DDBJ databases">
        <title>Dechlorination kinetics govern the competition between two new strains of the genus Sulfurospirillum.</title>
        <authorList>
            <person name="Buttet G.F."/>
            <person name="Murray A.M."/>
            <person name="Goris T."/>
            <person name="Burion M."/>
            <person name="Lin B."/>
            <person name="Rolle M."/>
            <person name="Maillard J."/>
        </authorList>
    </citation>
    <scope>NUCLEOTIDE SEQUENCE [LARGE SCALE GENOMIC DNA]</scope>
    <source>
        <strain evidence="2">SL2-1</strain>
    </source>
</reference>